<accession>A0A5J4J458</accession>
<comment type="caution">
    <text evidence="1">The sequence shown here is derived from an EMBL/GenBank/DDBJ whole genome shotgun (WGS) entry which is preliminary data.</text>
</comment>
<evidence type="ECO:0000313" key="1">
    <source>
        <dbReference type="EMBL" id="GER59257.1"/>
    </source>
</evidence>
<dbReference type="RefSeq" id="WP_151673359.1">
    <property type="nucleotide sequence ID" value="NZ_BKCG01000002.1"/>
</dbReference>
<dbReference type="AlphaFoldDB" id="A0A5J4J458"/>
<evidence type="ECO:0000313" key="2">
    <source>
        <dbReference type="Proteomes" id="UP000326509"/>
    </source>
</evidence>
<organism evidence="1 2">
    <name type="scientific">Patiriisocius marinus</name>
    <dbReference type="NCBI Taxonomy" id="1397112"/>
    <lineage>
        <taxon>Bacteria</taxon>
        <taxon>Pseudomonadati</taxon>
        <taxon>Bacteroidota</taxon>
        <taxon>Flavobacteriia</taxon>
        <taxon>Flavobacteriales</taxon>
        <taxon>Flavobacteriaceae</taxon>
        <taxon>Patiriisocius</taxon>
    </lineage>
</organism>
<gene>
    <name evidence="1" type="ORF">ULMA_13650</name>
</gene>
<dbReference type="PROSITE" id="PS51257">
    <property type="entry name" value="PROKAR_LIPOPROTEIN"/>
    <property type="match status" value="1"/>
</dbReference>
<proteinExistence type="predicted"/>
<evidence type="ECO:0008006" key="3">
    <source>
        <dbReference type="Google" id="ProtNLM"/>
    </source>
</evidence>
<sequence length="150" mass="16914">MINKIIISAFVILSMISCNSDDDSNSDLDIANLLTIDNGTWAVVDFQHRETENDEWVSDSLFCFNDDLWQFTSNGNLNIYINQNLCEGQTANDIVLYNYEVVPNVGYNLIVNGQSSLETIELLNENSLIVTYNIGTVTNTMGRRVFSKVQ</sequence>
<name>A0A5J4J458_9FLAO</name>
<dbReference type="Proteomes" id="UP000326509">
    <property type="component" value="Unassembled WGS sequence"/>
</dbReference>
<reference evidence="1 2" key="1">
    <citation type="submission" date="2019-08" db="EMBL/GenBank/DDBJ databases">
        <title>Draft genome sequence of Ulvibacter marinus type strain NBRC 109484.</title>
        <authorList>
            <person name="Kawano K."/>
            <person name="Ushijima N."/>
            <person name="Kihara M."/>
            <person name="Itoh H."/>
        </authorList>
    </citation>
    <scope>NUCLEOTIDE SEQUENCE [LARGE SCALE GENOMIC DNA]</scope>
    <source>
        <strain evidence="1 2">NBRC 109484</strain>
    </source>
</reference>
<dbReference type="EMBL" id="BKCG01000002">
    <property type="protein sequence ID" value="GER59257.1"/>
    <property type="molecule type" value="Genomic_DNA"/>
</dbReference>
<protein>
    <recommendedName>
        <fullName evidence="3">Lipocalin-like domain-containing protein</fullName>
    </recommendedName>
</protein>
<keyword evidence="2" id="KW-1185">Reference proteome</keyword>